<gene>
    <name evidence="4" type="ORF">HXK21_00560</name>
</gene>
<comment type="caution">
    <text evidence="4">The sequence shown here is derived from an EMBL/GenBank/DDBJ whole genome shotgun (WGS) entry which is preliminary data.</text>
</comment>
<dbReference type="NCBIfam" id="TIGR02675">
    <property type="entry name" value="tape_meas_nterm"/>
    <property type="match status" value="1"/>
</dbReference>
<dbReference type="Pfam" id="PF20155">
    <property type="entry name" value="TMP_3"/>
    <property type="match status" value="1"/>
</dbReference>
<name>A0A929WZ75_9BACT</name>
<reference evidence="4" key="1">
    <citation type="submission" date="2020-04" db="EMBL/GenBank/DDBJ databases">
        <title>Deep metagenomics examines the oral microbiome during advanced dental caries in children, revealing novel taxa and co-occurrences with host molecules.</title>
        <authorList>
            <person name="Baker J.L."/>
            <person name="Morton J.T."/>
            <person name="Dinis M."/>
            <person name="Alvarez R."/>
            <person name="Tran N.C."/>
            <person name="Knight R."/>
            <person name="Edlund A."/>
        </authorList>
    </citation>
    <scope>NUCLEOTIDE SEQUENCE</scope>
    <source>
        <strain evidence="4">JCVI_34_bin.1</strain>
    </source>
</reference>
<dbReference type="InterPro" id="IPR013491">
    <property type="entry name" value="Tape_meas_N"/>
</dbReference>
<evidence type="ECO:0000313" key="5">
    <source>
        <dbReference type="Proteomes" id="UP000704068"/>
    </source>
</evidence>
<proteinExistence type="predicted"/>
<dbReference type="EMBL" id="JABZGR010000001">
    <property type="protein sequence ID" value="MBF0969523.1"/>
    <property type="molecule type" value="Genomic_DNA"/>
</dbReference>
<sequence>MKNIDGALGFEATLDIDDFNVSAQAMERHIQQISTNVQAESVEMEQSLMEFAQKGAMYIQTYLVGQGMIGLLNSIVQVRGQFQQLEIAFGTMLGSEEKANALMQQMIDTAAHTPFDLHGVAEGAKQLLAYGESSDKVNDTLVRLGNIASGLSIPLNDIVYLYGTTMVQGRLYAQDVRQFTGRGIPLVKELAAMYGVTADEINNMVSAGKIGFSDVEKVLNKLTDAGGQFYNLMEKQSQSLTGMISNLEDAWDSMLNDIGKQNQDVFADAIGSATYLVEHYQEIISVLKAVAIGYGSVKAAIVLNTLVTKGYTGVAFLDNTARQAKIGLMKLEATMSGEVAAQTRAMTAAKEAHVAALQAELTADELSNLQKKLKIATIAQLLTAQQQEYLSNLGLTTSSEGYEAAAMGVLSVEQRLALEKTDLSAKSAVYIGALEAEVAAKRSSAAASLETMRANVKAAYAKMEATKQTAVAAIQATEAARYEVYWAKQSGDATRIATAEKKLEGATENQAIARKSALAASTDFYSKKKVLESTATRTSTAASAADTAAKTAQTAATGVLSAVTHGLTAAFRSLWATLSANPLGAILSIIGLVISAFTLFRDEEDEAQSAMGEFQETTQREIEKLETLMAVIRTTSAGTKTHKDAVSKVNEVCKEYNTTLLDENDTLSEQEQKYKDLQKAVQTTTADKIKAKFAEKALQEATDDNAESLKHLKNMAESAAIVLQEAYQSMPAITQASESIRNASDAVWEAVESMATEKAAELSRLTGDAYTQAFNKSLNEIMTTVQAATGATNQEMENFKGSLSSYLTEITNHTATANSELSKIDKQLSVFFSKKPDPSTITGSTDYVAMSFKDLEQKIKDNEAEIIQLNKQKVDPKVNTGGLELIIKKLHEALSLRKELNGAIETKTNNLNTENSINDRIRQLKDERAEVDISSRKYKDLTAQINKLQGKLPKNSHSSKSGSKAGQAANNAEALRQKQLEADRKLEEARIAVMVDGYEKRKALLDLQHKRNLDAIDKEERELIKARKKAGKGGITTKEKAGFTERRNLENKEYTQDGNKLFDAEIQYRKKEYTAYWQWVRNVGKDVADEHFKDLIAEGAGFSSWVDKQVAILEQKRATQPNLFSDGDATALNSLKQQQNEILGNKSAMDLFKDSMQNSISQAQTLAEKLQAIADLQERLSNGEFHLNEDEMASASYSLETENTKLQEEVNKRLLTEYRTYEEKRKAIQDEWALLREEAQKTGNQNRIKMINEAEAEALSTLNANMLKQSDSWKALFEDLDVLGSQELAKMISDFQKQLHNADLKLNPVDYKALMDSLDRAKEQLITKNPFKAISQFYNDYIDAKKRLAEAKAKVAAGNGTDKDVKEAEKDMKRASLGVTKSITEITNAAAECTESIQDVFDSLGMEEVAEGIGTATKLLSQLGNAAESVGKMMSGDILGGVTGMVGAVTSIIGIFNGLHDKKYEKRIQNLQKEIDELDRSYSRLERAYNNTFWVFNNEEKATFQGNLDLINKQIEALEKQRAVARQSWDMAKYAKITKEIQELQKALEKAKESSDMFGIYEAQKANLRKQQEDIRAQIQNEKNKKKTDNSKIQQWTDKIDEIGQQIEDLDRQMMTTLAGTDIKSAIDEFADALVDAYCKGEDAAEALGEKTKEVLKKAVVEALKRQFLAKGINDAVKYLGSAMEDNVLTDAERATFQDMVKKAGDLFNSALAGVGDWIKGLESETSADPLTGAIRGLSEETGSIIAGRLNAGIINQAEQTVQLKLMAAYLHDILEKGGVNVARTGTDVIGSGWSKLIEYQVDQTGIMKQQLEYQAKIASNTAQTVSEIRDLHNTMKRIERGSGSSLLSQGIS</sequence>
<feature type="coiled-coil region" evidence="1">
    <location>
        <begin position="1211"/>
        <end position="1238"/>
    </location>
</feature>
<feature type="coiled-coil region" evidence="1">
    <location>
        <begin position="660"/>
        <end position="687"/>
    </location>
</feature>
<feature type="domain" description="Tape measure protein N-terminal" evidence="3">
    <location>
        <begin position="74"/>
        <end position="259"/>
    </location>
</feature>
<organism evidence="4 5">
    <name type="scientific">Alloprevotella tannerae</name>
    <dbReference type="NCBI Taxonomy" id="76122"/>
    <lineage>
        <taxon>Bacteria</taxon>
        <taxon>Pseudomonadati</taxon>
        <taxon>Bacteroidota</taxon>
        <taxon>Bacteroidia</taxon>
        <taxon>Bacteroidales</taxon>
        <taxon>Prevotellaceae</taxon>
        <taxon>Alloprevotella</taxon>
    </lineage>
</organism>
<evidence type="ECO:0000313" key="4">
    <source>
        <dbReference type="EMBL" id="MBF0969523.1"/>
    </source>
</evidence>
<evidence type="ECO:0000259" key="3">
    <source>
        <dbReference type="Pfam" id="PF20155"/>
    </source>
</evidence>
<feature type="region of interest" description="Disordered" evidence="2">
    <location>
        <begin position="947"/>
        <end position="972"/>
    </location>
</feature>
<protein>
    <submittedName>
        <fullName evidence="4">Tape measure protein</fullName>
    </submittedName>
</protein>
<feature type="coiled-coil region" evidence="1">
    <location>
        <begin position="1461"/>
        <end position="1613"/>
    </location>
</feature>
<accession>A0A929WZ75</accession>
<evidence type="ECO:0000256" key="1">
    <source>
        <dbReference type="SAM" id="Coils"/>
    </source>
</evidence>
<dbReference type="RefSeq" id="WP_303762491.1">
    <property type="nucleotide sequence ID" value="NZ_JABZGR010000001.1"/>
</dbReference>
<evidence type="ECO:0000256" key="2">
    <source>
        <dbReference type="SAM" id="MobiDB-lite"/>
    </source>
</evidence>
<feature type="compositionally biased region" description="Low complexity" evidence="2">
    <location>
        <begin position="955"/>
        <end position="970"/>
    </location>
</feature>
<dbReference type="Proteomes" id="UP000704068">
    <property type="component" value="Unassembled WGS sequence"/>
</dbReference>
<keyword evidence="1" id="KW-0175">Coiled coil</keyword>